<sequence length="424" mass="46129">MKELRKIAAVGGAISLALCWPLAVGQIGKNVITDGVEHLNSASIQAEVVEYDRSYFSSRVLTRYQVTDPVLIEQLEADGLPSEFLVKSEVEHGLVSLNAVSTIDGLEELPLTLTTTTQLNGNTEFSLDLESWNHQTAGEGAVSIAVAKSEITGSASVLGQLTYQLDIPSIQLNFANGEQVALSGISGDGDGKQAQGYWLGTQQYNIDTFVVNANNAQPMFSMDDSTYQFESSIDDKTQRLSSKVLLDISKMMTVDGVVNDLSVDFELAKLDIHSFEKIFELIQTNPELTEEDVQALLPAVDTLFAKGFDISMNKVSLKLGEGEFQSQWLMTVPEGTENVSQNPGALVPALTGNLNTYFSNELVTEYPFIQEGIDELIVMEMITQTDAGYEIKAELNDGNLVFENGQQVPVFALLMPGLMGQSAK</sequence>
<dbReference type="Pfam" id="PF06097">
    <property type="entry name" value="DUF945"/>
    <property type="match status" value="1"/>
</dbReference>
<dbReference type="EMBL" id="AJYW02000182">
    <property type="protein sequence ID" value="OEE74718.1"/>
    <property type="molecule type" value="Genomic_DNA"/>
</dbReference>
<reference evidence="1 2" key="1">
    <citation type="journal article" date="2012" name="Science">
        <title>Ecological populations of bacteria act as socially cohesive units of antibiotic production and resistance.</title>
        <authorList>
            <person name="Cordero O.X."/>
            <person name="Wildschutte H."/>
            <person name="Kirkup B."/>
            <person name="Proehl S."/>
            <person name="Ngo L."/>
            <person name="Hussain F."/>
            <person name="Le Roux F."/>
            <person name="Mincer T."/>
            <person name="Polz M.F."/>
        </authorList>
    </citation>
    <scope>NUCLEOTIDE SEQUENCE [LARGE SCALE GENOMIC DNA]</scope>
    <source>
        <strain evidence="1 2">FF-238</strain>
    </source>
</reference>
<evidence type="ECO:0000313" key="1">
    <source>
        <dbReference type="EMBL" id="OEE74718.1"/>
    </source>
</evidence>
<dbReference type="InterPro" id="IPR010352">
    <property type="entry name" value="DUF945"/>
</dbReference>
<accession>A0A1E5CWG9</accession>
<gene>
    <name evidence="1" type="ORF">A130_05985</name>
</gene>
<protein>
    <recommendedName>
        <fullName evidence="3">DUF945 domain-containing protein</fullName>
    </recommendedName>
</protein>
<evidence type="ECO:0000313" key="2">
    <source>
        <dbReference type="Proteomes" id="UP000094165"/>
    </source>
</evidence>
<dbReference type="Proteomes" id="UP000094165">
    <property type="component" value="Unassembled WGS sequence"/>
</dbReference>
<dbReference type="RefSeq" id="WP_017054527.1">
    <property type="nucleotide sequence ID" value="NZ_AJYW02000182.1"/>
</dbReference>
<comment type="caution">
    <text evidence="1">The sequence shown here is derived from an EMBL/GenBank/DDBJ whole genome shotgun (WGS) entry which is preliminary data.</text>
</comment>
<proteinExistence type="predicted"/>
<name>A0A1E5CWG9_9VIBR</name>
<dbReference type="AlphaFoldDB" id="A0A1E5CWG9"/>
<keyword evidence="2" id="KW-1185">Reference proteome</keyword>
<evidence type="ECO:0008006" key="3">
    <source>
        <dbReference type="Google" id="ProtNLM"/>
    </source>
</evidence>
<organism evidence="1 2">
    <name type="scientific">Vibrio genomosp. F6 str. FF-238</name>
    <dbReference type="NCBI Taxonomy" id="1191298"/>
    <lineage>
        <taxon>Bacteria</taxon>
        <taxon>Pseudomonadati</taxon>
        <taxon>Pseudomonadota</taxon>
        <taxon>Gammaproteobacteria</taxon>
        <taxon>Vibrionales</taxon>
        <taxon>Vibrionaceae</taxon>
        <taxon>Vibrio</taxon>
    </lineage>
</organism>